<gene>
    <name evidence="1" type="ORF">TRFO_16375</name>
</gene>
<dbReference type="AlphaFoldDB" id="A0A1J4KUH5"/>
<protein>
    <submittedName>
        <fullName evidence="1">Uncharacterized protein</fullName>
    </submittedName>
</protein>
<evidence type="ECO:0000313" key="1">
    <source>
        <dbReference type="EMBL" id="OHT13412.1"/>
    </source>
</evidence>
<keyword evidence="2" id="KW-1185">Reference proteome</keyword>
<evidence type="ECO:0000313" key="2">
    <source>
        <dbReference type="Proteomes" id="UP000179807"/>
    </source>
</evidence>
<comment type="caution">
    <text evidence="1">The sequence shown here is derived from an EMBL/GenBank/DDBJ whole genome shotgun (WGS) entry which is preliminary data.</text>
</comment>
<name>A0A1J4KUH5_9EUKA</name>
<dbReference type="GeneID" id="94833644"/>
<proteinExistence type="predicted"/>
<organism evidence="1 2">
    <name type="scientific">Tritrichomonas foetus</name>
    <dbReference type="NCBI Taxonomy" id="1144522"/>
    <lineage>
        <taxon>Eukaryota</taxon>
        <taxon>Metamonada</taxon>
        <taxon>Parabasalia</taxon>
        <taxon>Tritrichomonadida</taxon>
        <taxon>Tritrichomonadidae</taxon>
        <taxon>Tritrichomonas</taxon>
    </lineage>
</organism>
<accession>A0A1J4KUH5</accession>
<dbReference type="RefSeq" id="XP_068366548.1">
    <property type="nucleotide sequence ID" value="XM_068498940.1"/>
</dbReference>
<dbReference type="EMBL" id="MLAK01000526">
    <property type="protein sequence ID" value="OHT13412.1"/>
    <property type="molecule type" value="Genomic_DNA"/>
</dbReference>
<reference evidence="1" key="1">
    <citation type="submission" date="2016-10" db="EMBL/GenBank/DDBJ databases">
        <authorList>
            <person name="Benchimol M."/>
            <person name="Almeida L.G."/>
            <person name="Vasconcelos A.T."/>
            <person name="Perreira-Neves A."/>
            <person name="Rosa I.A."/>
            <person name="Tasca T."/>
            <person name="Bogo M.R."/>
            <person name="de Souza W."/>
        </authorList>
    </citation>
    <scope>NUCLEOTIDE SEQUENCE [LARGE SCALE GENOMIC DNA]</scope>
    <source>
        <strain evidence="1">K</strain>
    </source>
</reference>
<dbReference type="VEuPathDB" id="TrichDB:TRFO_16375"/>
<dbReference type="Proteomes" id="UP000179807">
    <property type="component" value="Unassembled WGS sequence"/>
</dbReference>
<sequence>MIGFGALVYGDNAFTPKDSKVEKSEVKPLSKNKKKKIIDILSMPVICKPSTSLSENVSQKIKRSNKRRKKK</sequence>